<keyword evidence="8" id="KW-0505">Motor protein</keyword>
<evidence type="ECO:0000256" key="1">
    <source>
        <dbReference type="ARBA" id="ARBA00022723"/>
    </source>
</evidence>
<dbReference type="InterPro" id="IPR013083">
    <property type="entry name" value="Znf_RING/FYVE/PHD"/>
</dbReference>
<dbReference type="PANTHER" id="PTHR47968:SF17">
    <property type="entry name" value="KINESIN-LIKE PROTEIN"/>
    <property type="match status" value="1"/>
</dbReference>
<dbReference type="PRINTS" id="PR00380">
    <property type="entry name" value="KINESINHEAVY"/>
</dbReference>
<keyword evidence="3 6" id="KW-0863">Zinc-finger</keyword>
<dbReference type="GeneID" id="19940991"/>
<feature type="domain" description="Kinesin motor" evidence="12">
    <location>
        <begin position="7"/>
        <end position="338"/>
    </location>
</feature>
<evidence type="ECO:0000256" key="8">
    <source>
        <dbReference type="RuleBase" id="RU000394"/>
    </source>
</evidence>
<proteinExistence type="inferred from homology"/>
<keyword evidence="14" id="KW-1185">Reference proteome</keyword>
<dbReference type="GO" id="GO:0008270">
    <property type="term" value="F:zinc ion binding"/>
    <property type="evidence" value="ECO:0007669"/>
    <property type="project" value="UniProtKB-KW"/>
</dbReference>
<dbReference type="SUPFAM" id="SSF52540">
    <property type="entry name" value="P-loop containing nucleoside triphosphate hydrolases"/>
    <property type="match status" value="1"/>
</dbReference>
<keyword evidence="8" id="KW-0493">Microtubule</keyword>
<dbReference type="GO" id="GO:0003777">
    <property type="term" value="F:microtubule motor activity"/>
    <property type="evidence" value="ECO:0007669"/>
    <property type="project" value="InterPro"/>
</dbReference>
<dbReference type="AlphaFoldDB" id="T0R6J5"/>
<reference evidence="13 14" key="1">
    <citation type="submission" date="2012-04" db="EMBL/GenBank/DDBJ databases">
        <title>The Genome Sequence of Saprolegnia declina VS20.</title>
        <authorList>
            <consortium name="The Broad Institute Genome Sequencing Platform"/>
            <person name="Russ C."/>
            <person name="Nusbaum C."/>
            <person name="Tyler B."/>
            <person name="van West P."/>
            <person name="Dieguez-Uribeondo J."/>
            <person name="de Bruijn I."/>
            <person name="Tripathy S."/>
            <person name="Jiang R."/>
            <person name="Young S.K."/>
            <person name="Zeng Q."/>
            <person name="Gargeya S."/>
            <person name="Fitzgerald M."/>
            <person name="Haas B."/>
            <person name="Abouelleil A."/>
            <person name="Alvarado L."/>
            <person name="Arachchi H.M."/>
            <person name="Berlin A."/>
            <person name="Chapman S.B."/>
            <person name="Goldberg J."/>
            <person name="Griggs A."/>
            <person name="Gujja S."/>
            <person name="Hansen M."/>
            <person name="Howarth C."/>
            <person name="Imamovic A."/>
            <person name="Larimer J."/>
            <person name="McCowen C."/>
            <person name="Montmayeur A."/>
            <person name="Murphy C."/>
            <person name="Neiman D."/>
            <person name="Pearson M."/>
            <person name="Priest M."/>
            <person name="Roberts A."/>
            <person name="Saif S."/>
            <person name="Shea T."/>
            <person name="Sisk P."/>
            <person name="Sykes S."/>
            <person name="Wortman J."/>
            <person name="Nusbaum C."/>
            <person name="Birren B."/>
        </authorList>
    </citation>
    <scope>NUCLEOTIDE SEQUENCE [LARGE SCALE GENOMIC DNA]</scope>
    <source>
        <strain evidence="13 14">VS20</strain>
    </source>
</reference>
<evidence type="ECO:0000256" key="2">
    <source>
        <dbReference type="ARBA" id="ARBA00022741"/>
    </source>
</evidence>
<dbReference type="OMA" id="QINEKHR"/>
<dbReference type="InterPro" id="IPR019821">
    <property type="entry name" value="Kinesin_motor_CS"/>
</dbReference>
<dbReference type="Gene3D" id="3.30.40.10">
    <property type="entry name" value="Zinc/RING finger domain, C3HC4 (zinc finger)"/>
    <property type="match status" value="1"/>
</dbReference>
<evidence type="ECO:0000256" key="5">
    <source>
        <dbReference type="ARBA" id="ARBA00022840"/>
    </source>
</evidence>
<dbReference type="SMART" id="SM00249">
    <property type="entry name" value="PHD"/>
    <property type="match status" value="1"/>
</dbReference>
<evidence type="ECO:0000259" key="11">
    <source>
        <dbReference type="PROSITE" id="PS50016"/>
    </source>
</evidence>
<evidence type="ECO:0000256" key="10">
    <source>
        <dbReference type="SAM" id="MobiDB-lite"/>
    </source>
</evidence>
<dbReference type="SMART" id="SM00129">
    <property type="entry name" value="KISc"/>
    <property type="match status" value="1"/>
</dbReference>
<dbReference type="InterPro" id="IPR027640">
    <property type="entry name" value="Kinesin-like_fam"/>
</dbReference>
<dbReference type="PROSITE" id="PS50016">
    <property type="entry name" value="ZF_PHD_2"/>
    <property type="match status" value="1"/>
</dbReference>
<dbReference type="InterPro" id="IPR011011">
    <property type="entry name" value="Znf_FYVE_PHD"/>
</dbReference>
<sequence length="750" mass="81568">MQGGAQTVQVSCRFRGGNDDASAVGLEFPGPTTVVLPSMKGTQFSFDRVFPPETTQDTIFEHIGAPVIDELLSGYNCTILAYGQTGLTGEYDDGAASLHTALGSGKTHTILGSKTEKGILPRLVQRTFEAIAARPNDATTEVSTGLFEVYQEKIQDLLNPSNAHLRIREDKLERGIWVQGAADIVVSDPPSALRLVQKGLAGRSMGAHLMNAESSRSHCIFMLTVTQRFSSGLKQTGKLYLVDLAGSEMVRKTAASGKRLDEAKHINKSLTALGLVINALTDGRSKHIPYRDSKLTRLLQNSLGGNAKTHLILTCSSSATNLEETLSTIRFGARAQHVTNSPQVNTERTISEYKQLLQTLELKVAALSVYVASLESKTTVCPRCSCSNSATNPPPMARATSDTNLRSTCHVCGSSDPELVLCDGNCGRFWHPSCLPSASNNPLECICPDCADDAYSLQDELSALKRALQTIKADRDELEERASVQKQVLDVADHHNSSLHRALEERVVGQELRIQVLSNQLEAASLQYASAQRDMDALRTSVTKSSEVHQRNADAAQAEIDIVRRSLVLAEKENAALKDQAHDLALRAAQSEKRARECQDQLDACRLLLVQRDDEAARRHSVSTSPIKVALSPGKIRPATAIDILNDARLSLQSRGNIQQWWSGSDGPPEHAWEPKTNNVAEDSGSGDGPARPFKARLVGLLTSLQEETDAFKDLGDKIAEQAKPKLRKGRHRSRLPAMDDPPLGEAVLY</sequence>
<dbReference type="STRING" id="1156394.T0R6J5"/>
<organism evidence="13 14">
    <name type="scientific">Saprolegnia diclina (strain VS20)</name>
    <dbReference type="NCBI Taxonomy" id="1156394"/>
    <lineage>
        <taxon>Eukaryota</taxon>
        <taxon>Sar</taxon>
        <taxon>Stramenopiles</taxon>
        <taxon>Oomycota</taxon>
        <taxon>Saprolegniomycetes</taxon>
        <taxon>Saprolegniales</taxon>
        <taxon>Saprolegniaceae</taxon>
        <taxon>Saprolegnia</taxon>
    </lineage>
</organism>
<feature type="region of interest" description="Disordered" evidence="10">
    <location>
        <begin position="716"/>
        <end position="750"/>
    </location>
</feature>
<dbReference type="InterPro" id="IPR001752">
    <property type="entry name" value="Kinesin_motor_dom"/>
</dbReference>
<dbReference type="GO" id="GO:0007018">
    <property type="term" value="P:microtubule-based movement"/>
    <property type="evidence" value="ECO:0007669"/>
    <property type="project" value="InterPro"/>
</dbReference>
<dbReference type="SUPFAM" id="SSF57903">
    <property type="entry name" value="FYVE/PHD zinc finger"/>
    <property type="match status" value="1"/>
</dbReference>
<keyword evidence="4" id="KW-0862">Zinc</keyword>
<evidence type="ECO:0000313" key="14">
    <source>
        <dbReference type="Proteomes" id="UP000030762"/>
    </source>
</evidence>
<comment type="caution">
    <text evidence="7">Lacks conserved residue(s) required for the propagation of feature annotation.</text>
</comment>
<keyword evidence="5 8" id="KW-0067">ATP-binding</keyword>
<dbReference type="GO" id="GO:0005524">
    <property type="term" value="F:ATP binding"/>
    <property type="evidence" value="ECO:0007669"/>
    <property type="project" value="UniProtKB-KW"/>
</dbReference>
<evidence type="ECO:0000313" key="13">
    <source>
        <dbReference type="EMBL" id="EQC42531.1"/>
    </source>
</evidence>
<feature type="compositionally biased region" description="Basic residues" evidence="10">
    <location>
        <begin position="725"/>
        <end position="735"/>
    </location>
</feature>
<dbReference type="EMBL" id="JH767132">
    <property type="protein sequence ID" value="EQC42531.1"/>
    <property type="molecule type" value="Genomic_DNA"/>
</dbReference>
<accession>T0R6J5</accession>
<dbReference type="PROSITE" id="PS00411">
    <property type="entry name" value="KINESIN_MOTOR_1"/>
    <property type="match status" value="1"/>
</dbReference>
<evidence type="ECO:0000256" key="3">
    <source>
        <dbReference type="ARBA" id="ARBA00022771"/>
    </source>
</evidence>
<evidence type="ECO:0000256" key="4">
    <source>
        <dbReference type="ARBA" id="ARBA00022833"/>
    </source>
</evidence>
<dbReference type="InterPro" id="IPR027417">
    <property type="entry name" value="P-loop_NTPase"/>
</dbReference>
<feature type="coiled-coil region" evidence="9">
    <location>
        <begin position="461"/>
        <end position="594"/>
    </location>
</feature>
<protein>
    <recommendedName>
        <fullName evidence="8">Kinesin-like protein</fullName>
    </recommendedName>
</protein>
<dbReference type="PANTHER" id="PTHR47968">
    <property type="entry name" value="CENTROMERE PROTEIN E"/>
    <property type="match status" value="1"/>
</dbReference>
<dbReference type="InterPro" id="IPR019787">
    <property type="entry name" value="Znf_PHD-finger"/>
</dbReference>
<dbReference type="Gene3D" id="3.40.850.10">
    <property type="entry name" value="Kinesin motor domain"/>
    <property type="match status" value="1"/>
</dbReference>
<dbReference type="InParanoid" id="T0R6J5"/>
<dbReference type="Pfam" id="PF00225">
    <property type="entry name" value="Kinesin"/>
    <property type="match status" value="2"/>
</dbReference>
<dbReference type="GO" id="GO:0008017">
    <property type="term" value="F:microtubule binding"/>
    <property type="evidence" value="ECO:0007669"/>
    <property type="project" value="InterPro"/>
</dbReference>
<evidence type="ECO:0000256" key="9">
    <source>
        <dbReference type="SAM" id="Coils"/>
    </source>
</evidence>
<keyword evidence="9" id="KW-0175">Coiled coil</keyword>
<dbReference type="InterPro" id="IPR001965">
    <property type="entry name" value="Znf_PHD"/>
</dbReference>
<evidence type="ECO:0000256" key="7">
    <source>
        <dbReference type="PROSITE-ProRule" id="PRU00283"/>
    </source>
</evidence>
<dbReference type="OrthoDB" id="3176171at2759"/>
<dbReference type="Proteomes" id="UP000030762">
    <property type="component" value="Unassembled WGS sequence"/>
</dbReference>
<dbReference type="InterPro" id="IPR036961">
    <property type="entry name" value="Kinesin_motor_dom_sf"/>
</dbReference>
<feature type="region of interest" description="Disordered" evidence="10">
    <location>
        <begin position="659"/>
        <end position="692"/>
    </location>
</feature>
<keyword evidence="1" id="KW-0479">Metal-binding</keyword>
<dbReference type="GO" id="GO:0005874">
    <property type="term" value="C:microtubule"/>
    <property type="evidence" value="ECO:0007669"/>
    <property type="project" value="UniProtKB-KW"/>
</dbReference>
<evidence type="ECO:0000256" key="6">
    <source>
        <dbReference type="PROSITE-ProRule" id="PRU00146"/>
    </source>
</evidence>
<dbReference type="eggNOG" id="KOG0240">
    <property type="taxonomic scope" value="Eukaryota"/>
</dbReference>
<evidence type="ECO:0000259" key="12">
    <source>
        <dbReference type="PROSITE" id="PS50067"/>
    </source>
</evidence>
<dbReference type="VEuPathDB" id="FungiDB:SDRG_00264"/>
<dbReference type="PROSITE" id="PS50067">
    <property type="entry name" value="KINESIN_MOTOR_2"/>
    <property type="match status" value="1"/>
</dbReference>
<name>T0R6J5_SAPDV</name>
<keyword evidence="2 8" id="KW-0547">Nucleotide-binding</keyword>
<comment type="similarity">
    <text evidence="7 8">Belongs to the TRAFAC class myosin-kinesin ATPase superfamily. Kinesin family.</text>
</comment>
<gene>
    <name evidence="13" type="ORF">SDRG_00264</name>
</gene>
<dbReference type="RefSeq" id="XP_008603954.1">
    <property type="nucleotide sequence ID" value="XM_008605732.1"/>
</dbReference>
<feature type="domain" description="PHD-type" evidence="11">
    <location>
        <begin position="406"/>
        <end position="453"/>
    </location>
</feature>